<reference evidence="1" key="1">
    <citation type="submission" date="2021-02" db="EMBL/GenBank/DDBJ databases">
        <authorList>
            <consortium name="DOE Joint Genome Institute"/>
            <person name="Ahrendt S."/>
            <person name="Looney B.P."/>
            <person name="Miyauchi S."/>
            <person name="Morin E."/>
            <person name="Drula E."/>
            <person name="Courty P.E."/>
            <person name="Chicoki N."/>
            <person name="Fauchery L."/>
            <person name="Kohler A."/>
            <person name="Kuo A."/>
            <person name="Labutti K."/>
            <person name="Pangilinan J."/>
            <person name="Lipzen A."/>
            <person name="Riley R."/>
            <person name="Andreopoulos W."/>
            <person name="He G."/>
            <person name="Johnson J."/>
            <person name="Barry K.W."/>
            <person name="Grigoriev I.V."/>
            <person name="Nagy L."/>
            <person name="Hibbett D."/>
            <person name="Henrissat B."/>
            <person name="Matheny P.B."/>
            <person name="Labbe J."/>
            <person name="Martin F."/>
        </authorList>
    </citation>
    <scope>NUCLEOTIDE SEQUENCE</scope>
    <source>
        <strain evidence="1">EC-137</strain>
    </source>
</reference>
<protein>
    <submittedName>
        <fullName evidence="1">Uncharacterized protein</fullName>
    </submittedName>
</protein>
<sequence length="223" mass="23234">MSSDRSNSPHSDPIPINGHGRHRSMSYSSSSDGSPSSPPMLQTPVSPTSPFPPKVATSPSTSPILSYFMSASPTGKSNTFPFRRPSDVFGGAPPVFEDDGVEDDQRSANPRRASTAGWPAPSARFPQPGALAQPIPEQTQRGAGIMRRLSLSAGFAKPAGSSPPRPATPPPSANGGPQGPLPGVGGGRVSRRATLLGPPEARPHRAPSPMGERMLKGHFDSFN</sequence>
<gene>
    <name evidence="1" type="ORF">K488DRAFT_84825</name>
</gene>
<keyword evidence="2" id="KW-1185">Reference proteome</keyword>
<proteinExistence type="predicted"/>
<reference evidence="1" key="2">
    <citation type="journal article" date="2022" name="New Phytol.">
        <title>Evolutionary transition to the ectomycorrhizal habit in the genomes of a hyperdiverse lineage of mushroom-forming fungi.</title>
        <authorList>
            <person name="Looney B."/>
            <person name="Miyauchi S."/>
            <person name="Morin E."/>
            <person name="Drula E."/>
            <person name="Courty P.E."/>
            <person name="Kohler A."/>
            <person name="Kuo A."/>
            <person name="LaButti K."/>
            <person name="Pangilinan J."/>
            <person name="Lipzen A."/>
            <person name="Riley R."/>
            <person name="Andreopoulos W."/>
            <person name="He G."/>
            <person name="Johnson J."/>
            <person name="Nolan M."/>
            <person name="Tritt A."/>
            <person name="Barry K.W."/>
            <person name="Grigoriev I.V."/>
            <person name="Nagy L.G."/>
            <person name="Hibbett D."/>
            <person name="Henrissat B."/>
            <person name="Matheny P.B."/>
            <person name="Labbe J."/>
            <person name="Martin F.M."/>
        </authorList>
    </citation>
    <scope>NUCLEOTIDE SEQUENCE</scope>
    <source>
        <strain evidence="1">EC-137</strain>
    </source>
</reference>
<comment type="caution">
    <text evidence="1">The sequence shown here is derived from an EMBL/GenBank/DDBJ whole genome shotgun (WGS) entry which is preliminary data.</text>
</comment>
<evidence type="ECO:0000313" key="2">
    <source>
        <dbReference type="Proteomes" id="UP000814128"/>
    </source>
</evidence>
<accession>A0ACB8QPI6</accession>
<dbReference type="Proteomes" id="UP000814128">
    <property type="component" value="Unassembled WGS sequence"/>
</dbReference>
<dbReference type="EMBL" id="MU273517">
    <property type="protein sequence ID" value="KAI0033545.1"/>
    <property type="molecule type" value="Genomic_DNA"/>
</dbReference>
<organism evidence="1 2">
    <name type="scientific">Vararia minispora EC-137</name>
    <dbReference type="NCBI Taxonomy" id="1314806"/>
    <lineage>
        <taxon>Eukaryota</taxon>
        <taxon>Fungi</taxon>
        <taxon>Dikarya</taxon>
        <taxon>Basidiomycota</taxon>
        <taxon>Agaricomycotina</taxon>
        <taxon>Agaricomycetes</taxon>
        <taxon>Russulales</taxon>
        <taxon>Lachnocladiaceae</taxon>
        <taxon>Vararia</taxon>
    </lineage>
</organism>
<name>A0ACB8QPI6_9AGAM</name>
<evidence type="ECO:0000313" key="1">
    <source>
        <dbReference type="EMBL" id="KAI0033545.1"/>
    </source>
</evidence>